<feature type="compositionally biased region" description="Low complexity" evidence="3">
    <location>
        <begin position="86"/>
        <end position="107"/>
    </location>
</feature>
<comment type="caution">
    <text evidence="5">The sequence shown here is derived from an EMBL/GenBank/DDBJ whole genome shotgun (WGS) entry which is preliminary data.</text>
</comment>
<dbReference type="PANTHER" id="PTHR37042:SF4">
    <property type="entry name" value="OUTER MEMBRANE PROTEIN RV1973"/>
    <property type="match status" value="1"/>
</dbReference>
<evidence type="ECO:0000256" key="4">
    <source>
        <dbReference type="SAM" id="Phobius"/>
    </source>
</evidence>
<organism evidence="5 6">
    <name type="scientific">Gordonia caeni</name>
    <dbReference type="NCBI Taxonomy" id="1007097"/>
    <lineage>
        <taxon>Bacteria</taxon>
        <taxon>Bacillati</taxon>
        <taxon>Actinomycetota</taxon>
        <taxon>Actinomycetes</taxon>
        <taxon>Mycobacteriales</taxon>
        <taxon>Gordoniaceae</taxon>
        <taxon>Gordonia</taxon>
    </lineage>
</organism>
<keyword evidence="4" id="KW-0812">Transmembrane</keyword>
<evidence type="ECO:0000313" key="5">
    <source>
        <dbReference type="EMBL" id="GAA3955554.1"/>
    </source>
</evidence>
<feature type="compositionally biased region" description="Acidic residues" evidence="3">
    <location>
        <begin position="14"/>
        <end position="32"/>
    </location>
</feature>
<evidence type="ECO:0000256" key="3">
    <source>
        <dbReference type="SAM" id="MobiDB-lite"/>
    </source>
</evidence>
<evidence type="ECO:0008006" key="7">
    <source>
        <dbReference type="Google" id="ProtNLM"/>
    </source>
</evidence>
<name>A0ABP7NXD3_9ACTN</name>
<keyword evidence="4" id="KW-1133">Transmembrane helix</keyword>
<sequence>MVRVDHEDGGVLNPDDDNPGDDNPGDTPEETAGENATGTPQEAGGDSPEAGAEAGAVESGAKPSAASPVVRKTSPLGRKPKKRKPAAASDVAGADEAGTDEAGTADASADKAATDAAATDKAATDEAVTEDAAADTVSYRDRRIGAQSRRSAREAAAQTRRSTVDASTALRVTALVTVALVLVAGVVLSILFAVGYQRIDHQRELRAEYAGFARQVVVQMTTLDSENADAMYKLAMEKTSGRAQQVFRDNMKQVTEMIREGDAVTKTTVLTEAVSEATDDEGTVLMVVGWESRTKDGSQEPLFQTFRYQVGMTRINGELKVTDLEFVW</sequence>
<dbReference type="RefSeq" id="WP_344781787.1">
    <property type="nucleotide sequence ID" value="NZ_BAAAZW010000003.1"/>
</dbReference>
<dbReference type="EMBL" id="BAAAZW010000003">
    <property type="protein sequence ID" value="GAA3955554.1"/>
    <property type="molecule type" value="Genomic_DNA"/>
</dbReference>
<accession>A0ABP7NXD3</accession>
<protein>
    <recommendedName>
        <fullName evidence="7">Mammalian cell entry protein</fullName>
    </recommendedName>
</protein>
<reference evidence="6" key="1">
    <citation type="journal article" date="2019" name="Int. J. Syst. Evol. Microbiol.">
        <title>The Global Catalogue of Microorganisms (GCM) 10K type strain sequencing project: providing services to taxonomists for standard genome sequencing and annotation.</title>
        <authorList>
            <consortium name="The Broad Institute Genomics Platform"/>
            <consortium name="The Broad Institute Genome Sequencing Center for Infectious Disease"/>
            <person name="Wu L."/>
            <person name="Ma J."/>
        </authorList>
    </citation>
    <scope>NUCLEOTIDE SEQUENCE [LARGE SCALE GENOMIC DNA]</scope>
    <source>
        <strain evidence="6">JCM 16923</strain>
    </source>
</reference>
<comment type="subcellular location">
    <subcellularLocation>
        <location evidence="1">Membrane</location>
    </subcellularLocation>
</comment>
<feature type="compositionally biased region" description="Low complexity" evidence="3">
    <location>
        <begin position="49"/>
        <end position="61"/>
    </location>
</feature>
<dbReference type="Proteomes" id="UP001418444">
    <property type="component" value="Unassembled WGS sequence"/>
</dbReference>
<dbReference type="PANTHER" id="PTHR37042">
    <property type="entry name" value="OUTER MEMBRANE PROTEIN RV1973"/>
    <property type="match status" value="1"/>
</dbReference>
<feature type="transmembrane region" description="Helical" evidence="4">
    <location>
        <begin position="172"/>
        <end position="196"/>
    </location>
</feature>
<feature type="compositionally biased region" description="Low complexity" evidence="3">
    <location>
        <begin position="146"/>
        <end position="163"/>
    </location>
</feature>
<proteinExistence type="predicted"/>
<evidence type="ECO:0000313" key="6">
    <source>
        <dbReference type="Proteomes" id="UP001418444"/>
    </source>
</evidence>
<keyword evidence="6" id="KW-1185">Reference proteome</keyword>
<feature type="region of interest" description="Disordered" evidence="3">
    <location>
        <begin position="1"/>
        <end position="163"/>
    </location>
</feature>
<gene>
    <name evidence="5" type="ORF">GCM10022231_12740</name>
</gene>
<evidence type="ECO:0000256" key="2">
    <source>
        <dbReference type="ARBA" id="ARBA00023136"/>
    </source>
</evidence>
<evidence type="ECO:0000256" key="1">
    <source>
        <dbReference type="ARBA" id="ARBA00004370"/>
    </source>
</evidence>
<keyword evidence="2 4" id="KW-0472">Membrane</keyword>